<dbReference type="WBParaSite" id="nRc.2.0.1.t41719-RA">
    <property type="protein sequence ID" value="nRc.2.0.1.t41719-RA"/>
    <property type="gene ID" value="nRc.2.0.1.g41719"/>
</dbReference>
<keyword evidence="1" id="KW-0812">Transmembrane</keyword>
<evidence type="ECO:0000313" key="3">
    <source>
        <dbReference type="WBParaSite" id="nRc.2.0.1.t41719-RA"/>
    </source>
</evidence>
<feature type="transmembrane region" description="Helical" evidence="1">
    <location>
        <begin position="37"/>
        <end position="55"/>
    </location>
</feature>
<sequence length="67" mass="7404">MKFFPHIVEIVRSLNASLGFEPGVLGFLPLWVSNAMTIRPLILDWFIALLNALIFSGTRNIGSSMAV</sequence>
<dbReference type="Proteomes" id="UP000887565">
    <property type="component" value="Unplaced"/>
</dbReference>
<evidence type="ECO:0000256" key="1">
    <source>
        <dbReference type="SAM" id="Phobius"/>
    </source>
</evidence>
<keyword evidence="2" id="KW-1185">Reference proteome</keyword>
<evidence type="ECO:0000313" key="2">
    <source>
        <dbReference type="Proteomes" id="UP000887565"/>
    </source>
</evidence>
<dbReference type="AlphaFoldDB" id="A0A915KS49"/>
<reference evidence="3" key="1">
    <citation type="submission" date="2022-11" db="UniProtKB">
        <authorList>
            <consortium name="WormBaseParasite"/>
        </authorList>
    </citation>
    <scope>IDENTIFICATION</scope>
</reference>
<accession>A0A915KS49</accession>
<proteinExistence type="predicted"/>
<keyword evidence="1" id="KW-1133">Transmembrane helix</keyword>
<protein>
    <submittedName>
        <fullName evidence="3">Uncharacterized protein</fullName>
    </submittedName>
</protein>
<name>A0A915KS49_ROMCU</name>
<organism evidence="2 3">
    <name type="scientific">Romanomermis culicivorax</name>
    <name type="common">Nematode worm</name>
    <dbReference type="NCBI Taxonomy" id="13658"/>
    <lineage>
        <taxon>Eukaryota</taxon>
        <taxon>Metazoa</taxon>
        <taxon>Ecdysozoa</taxon>
        <taxon>Nematoda</taxon>
        <taxon>Enoplea</taxon>
        <taxon>Dorylaimia</taxon>
        <taxon>Mermithida</taxon>
        <taxon>Mermithoidea</taxon>
        <taxon>Mermithidae</taxon>
        <taxon>Romanomermis</taxon>
    </lineage>
</organism>
<keyword evidence="1" id="KW-0472">Membrane</keyword>